<dbReference type="GO" id="GO:0046872">
    <property type="term" value="F:metal ion binding"/>
    <property type="evidence" value="ECO:0007669"/>
    <property type="project" value="UniProtKB-KW"/>
</dbReference>
<dbReference type="InterPro" id="IPR058240">
    <property type="entry name" value="rSAM_sf"/>
</dbReference>
<evidence type="ECO:0000256" key="5">
    <source>
        <dbReference type="ARBA" id="ARBA00023014"/>
    </source>
</evidence>
<keyword evidence="4" id="KW-0408">Iron</keyword>
<dbReference type="InterPro" id="IPR013785">
    <property type="entry name" value="Aldolase_TIM"/>
</dbReference>
<accession>X1NBS8</accession>
<keyword evidence="3" id="KW-0479">Metal-binding</keyword>
<dbReference type="Pfam" id="PF13282">
    <property type="entry name" value="DUF4070"/>
    <property type="match status" value="1"/>
</dbReference>
<dbReference type="GO" id="GO:0005829">
    <property type="term" value="C:cytosol"/>
    <property type="evidence" value="ECO:0007669"/>
    <property type="project" value="TreeGrafter"/>
</dbReference>
<comment type="cofactor">
    <cofactor evidence="1">
        <name>[4Fe-4S] cluster</name>
        <dbReference type="ChEBI" id="CHEBI:49883"/>
    </cofactor>
</comment>
<evidence type="ECO:0000256" key="3">
    <source>
        <dbReference type="ARBA" id="ARBA00022723"/>
    </source>
</evidence>
<evidence type="ECO:0000259" key="6">
    <source>
        <dbReference type="Pfam" id="PF13282"/>
    </source>
</evidence>
<organism evidence="7">
    <name type="scientific">marine sediment metagenome</name>
    <dbReference type="NCBI Taxonomy" id="412755"/>
    <lineage>
        <taxon>unclassified sequences</taxon>
        <taxon>metagenomes</taxon>
        <taxon>ecological metagenomes</taxon>
    </lineage>
</organism>
<reference evidence="7" key="1">
    <citation type="journal article" date="2014" name="Front. Microbiol.">
        <title>High frequency of phylogenetically diverse reductive dehalogenase-homologous genes in deep subseafloor sedimentary metagenomes.</title>
        <authorList>
            <person name="Kawai M."/>
            <person name="Futagami T."/>
            <person name="Toyoda A."/>
            <person name="Takaki Y."/>
            <person name="Nishi S."/>
            <person name="Hori S."/>
            <person name="Arai W."/>
            <person name="Tsubouchi T."/>
            <person name="Morono Y."/>
            <person name="Uchiyama I."/>
            <person name="Ito T."/>
            <person name="Fujiyama A."/>
            <person name="Inagaki F."/>
            <person name="Takami H."/>
        </authorList>
    </citation>
    <scope>NUCLEOTIDE SEQUENCE</scope>
    <source>
        <strain evidence="7">Expedition CK06-06</strain>
    </source>
</reference>
<sequence length="272" mass="31694">DALYIHGWRGPVFIVDDNFIGNKKKLKVEILPAIIEWMREKKYLFSLFTEASINLADDEELMRLMVEAGFGKVFVGIETPNEESLAECNKFTNRNRDLVASVKKIQNYGFEVQGGFIVGFDSDPLSIFKSQISFIQKSGIVTAMVGLLNAPRGTALYKRLEKENRLLKDISGDNMDFSLNFIPKMNFETLINGYKHILDTIYSPKQFYERVKIFLKEFKPQKRKARPPVQFYQLRGFIKSMWFLGVRENGRRDYWKFFVSTLLRHPRSFPLS</sequence>
<keyword evidence="2" id="KW-0949">S-adenosyl-L-methionine</keyword>
<evidence type="ECO:0000256" key="1">
    <source>
        <dbReference type="ARBA" id="ARBA00001966"/>
    </source>
</evidence>
<dbReference type="Gene3D" id="3.20.20.70">
    <property type="entry name" value="Aldolase class I"/>
    <property type="match status" value="1"/>
</dbReference>
<protein>
    <recommendedName>
        <fullName evidence="6">DUF4070 domain-containing protein</fullName>
    </recommendedName>
</protein>
<feature type="domain" description="DUF4070" evidence="6">
    <location>
        <begin position="154"/>
        <end position="270"/>
    </location>
</feature>
<dbReference type="EMBL" id="BARV01021788">
    <property type="protein sequence ID" value="GAI27631.1"/>
    <property type="molecule type" value="Genomic_DNA"/>
</dbReference>
<dbReference type="PANTHER" id="PTHR43409:SF3">
    <property type="entry name" value="HYPOTHETICAL METHYLTRANSFERASE"/>
    <property type="match status" value="1"/>
</dbReference>
<keyword evidence="5" id="KW-0411">Iron-sulfur</keyword>
<evidence type="ECO:0000313" key="7">
    <source>
        <dbReference type="EMBL" id="GAI27631.1"/>
    </source>
</evidence>
<dbReference type="PANTHER" id="PTHR43409">
    <property type="entry name" value="ANAEROBIC MAGNESIUM-PROTOPORPHYRIN IX MONOMETHYL ESTER CYCLASE-RELATED"/>
    <property type="match status" value="1"/>
</dbReference>
<dbReference type="AlphaFoldDB" id="X1NBS8"/>
<dbReference type="InterPro" id="IPR025274">
    <property type="entry name" value="DUF4070"/>
</dbReference>
<comment type="caution">
    <text evidence="7">The sequence shown here is derived from an EMBL/GenBank/DDBJ whole genome shotgun (WGS) entry which is preliminary data.</text>
</comment>
<dbReference type="SUPFAM" id="SSF102114">
    <property type="entry name" value="Radical SAM enzymes"/>
    <property type="match status" value="1"/>
</dbReference>
<feature type="non-terminal residue" evidence="7">
    <location>
        <position position="272"/>
    </location>
</feature>
<name>X1NBS8_9ZZZZ</name>
<gene>
    <name evidence="7" type="ORF">S06H3_36029</name>
</gene>
<proteinExistence type="predicted"/>
<dbReference type="GO" id="GO:0051536">
    <property type="term" value="F:iron-sulfur cluster binding"/>
    <property type="evidence" value="ECO:0007669"/>
    <property type="project" value="UniProtKB-KW"/>
</dbReference>
<dbReference type="InterPro" id="IPR051198">
    <property type="entry name" value="BchE-like"/>
</dbReference>
<feature type="non-terminal residue" evidence="7">
    <location>
        <position position="1"/>
    </location>
</feature>
<evidence type="ECO:0000256" key="2">
    <source>
        <dbReference type="ARBA" id="ARBA00022691"/>
    </source>
</evidence>
<evidence type="ECO:0000256" key="4">
    <source>
        <dbReference type="ARBA" id="ARBA00023004"/>
    </source>
</evidence>